<dbReference type="Gene3D" id="3.40.50.720">
    <property type="entry name" value="NAD(P)-binding Rossmann-like Domain"/>
    <property type="match status" value="1"/>
</dbReference>
<dbReference type="Proteomes" id="UP001207742">
    <property type="component" value="Unassembled WGS sequence"/>
</dbReference>
<name>A0ABT3IKP5_9BACT</name>
<sequence>MEQSFLIIGTGEVGLAMLNSLYDYRQRHAGTFGIAVLVQPSRLGTDEVSQDPKFKEVVLEAADLKDDSIHALAAVFRKYDTVICCSGFSIGTGIQVKITEAVLAAGVKRYVPWQFGVDYDKIGRGSAQPVFDEQLDVRALLRAQNKTHWIIVSTGMITSFLFREDFGVISLSGKVVRALRDWQHSLTLTACEDIGALTVAILFHQPEILDQVVFVAGDTVTFEEMAHKMEQLFQTKFERVLWSTDHLENELQKDPADPFKRYRLVFTNPGVTWPKEETFNVKHQIPTVDIMEWAKQHILQ</sequence>
<dbReference type="CDD" id="cd05259">
    <property type="entry name" value="PCBER_SDR_a"/>
    <property type="match status" value="1"/>
</dbReference>
<feature type="domain" description="NmrA-like" evidence="3">
    <location>
        <begin position="10"/>
        <end position="243"/>
    </location>
</feature>
<evidence type="ECO:0000313" key="5">
    <source>
        <dbReference type="Proteomes" id="UP001207742"/>
    </source>
</evidence>
<dbReference type="SUPFAM" id="SSF51735">
    <property type="entry name" value="NAD(P)-binding Rossmann-fold domains"/>
    <property type="match status" value="1"/>
</dbReference>
<evidence type="ECO:0000256" key="2">
    <source>
        <dbReference type="ARBA" id="ARBA00023002"/>
    </source>
</evidence>
<comment type="caution">
    <text evidence="4">The sequence shown here is derived from an EMBL/GenBank/DDBJ whole genome shotgun (WGS) entry which is preliminary data.</text>
</comment>
<keyword evidence="2" id="KW-0560">Oxidoreductase</keyword>
<gene>
    <name evidence="4" type="ORF">OL497_10595</name>
</gene>
<keyword evidence="5" id="KW-1185">Reference proteome</keyword>
<accession>A0ABT3IKP5</accession>
<dbReference type="Gene3D" id="3.90.25.10">
    <property type="entry name" value="UDP-galactose 4-epimerase, domain 1"/>
    <property type="match status" value="1"/>
</dbReference>
<reference evidence="4 5" key="1">
    <citation type="submission" date="2022-10" db="EMBL/GenBank/DDBJ databases">
        <title>Chitinophaga nivalis PC15 sp. nov., isolated from Pyeongchang county, South Korea.</title>
        <authorList>
            <person name="Trinh H.N."/>
        </authorList>
    </citation>
    <scope>NUCLEOTIDE SEQUENCE [LARGE SCALE GENOMIC DNA]</scope>
    <source>
        <strain evidence="4 5">PC14</strain>
    </source>
</reference>
<dbReference type="InterPro" id="IPR051609">
    <property type="entry name" value="NmrA/Isoflavone_reductase-like"/>
</dbReference>
<dbReference type="PANTHER" id="PTHR47706">
    <property type="entry name" value="NMRA-LIKE FAMILY PROTEIN"/>
    <property type="match status" value="1"/>
</dbReference>
<dbReference type="RefSeq" id="WP_264729910.1">
    <property type="nucleotide sequence ID" value="NZ_JAPDNR010000001.1"/>
</dbReference>
<dbReference type="InterPro" id="IPR045312">
    <property type="entry name" value="PCBER-like"/>
</dbReference>
<evidence type="ECO:0000256" key="1">
    <source>
        <dbReference type="ARBA" id="ARBA00022857"/>
    </source>
</evidence>
<evidence type="ECO:0000259" key="3">
    <source>
        <dbReference type="Pfam" id="PF05368"/>
    </source>
</evidence>
<dbReference type="PANTHER" id="PTHR47706:SF6">
    <property type="entry name" value="NMRA-LIKE FAMILY PROTEIN (AFU_ORTHOLOGUE AFUA_6G00280)"/>
    <property type="match status" value="1"/>
</dbReference>
<proteinExistence type="predicted"/>
<protein>
    <submittedName>
        <fullName evidence="4">Aromatic alcohol reductase</fullName>
    </submittedName>
</protein>
<dbReference type="EMBL" id="JAPDNS010000001">
    <property type="protein sequence ID" value="MCW3484344.1"/>
    <property type="molecule type" value="Genomic_DNA"/>
</dbReference>
<dbReference type="InterPro" id="IPR008030">
    <property type="entry name" value="NmrA-like"/>
</dbReference>
<organism evidence="4 5">
    <name type="scientific">Chitinophaga nivalis</name>
    <dbReference type="NCBI Taxonomy" id="2991709"/>
    <lineage>
        <taxon>Bacteria</taxon>
        <taxon>Pseudomonadati</taxon>
        <taxon>Bacteroidota</taxon>
        <taxon>Chitinophagia</taxon>
        <taxon>Chitinophagales</taxon>
        <taxon>Chitinophagaceae</taxon>
        <taxon>Chitinophaga</taxon>
    </lineage>
</organism>
<dbReference type="InterPro" id="IPR036291">
    <property type="entry name" value="NAD(P)-bd_dom_sf"/>
</dbReference>
<keyword evidence="1" id="KW-0521">NADP</keyword>
<dbReference type="Pfam" id="PF05368">
    <property type="entry name" value="NmrA"/>
    <property type="match status" value="1"/>
</dbReference>
<evidence type="ECO:0000313" key="4">
    <source>
        <dbReference type="EMBL" id="MCW3484344.1"/>
    </source>
</evidence>